<keyword evidence="2" id="KW-1185">Reference proteome</keyword>
<gene>
    <name evidence="1" type="ORF">SPELUC_LOCUS12801</name>
</gene>
<accession>A0ACA9PYU4</accession>
<sequence length="55" mass="6110">MKSSCYKIPPLLVNSIYREEFMNLKGAIGRNGDDRVISLSSRYGFTGTSFTTVST</sequence>
<name>A0ACA9PYU4_9GLOM</name>
<protein>
    <submittedName>
        <fullName evidence="1">8062_t:CDS:1</fullName>
    </submittedName>
</protein>
<organism evidence="1 2">
    <name type="scientific">Cetraspora pellucida</name>
    <dbReference type="NCBI Taxonomy" id="1433469"/>
    <lineage>
        <taxon>Eukaryota</taxon>
        <taxon>Fungi</taxon>
        <taxon>Fungi incertae sedis</taxon>
        <taxon>Mucoromycota</taxon>
        <taxon>Glomeromycotina</taxon>
        <taxon>Glomeromycetes</taxon>
        <taxon>Diversisporales</taxon>
        <taxon>Gigasporaceae</taxon>
        <taxon>Cetraspora</taxon>
    </lineage>
</organism>
<proteinExistence type="predicted"/>
<evidence type="ECO:0000313" key="1">
    <source>
        <dbReference type="EMBL" id="CAG8726532.1"/>
    </source>
</evidence>
<comment type="caution">
    <text evidence="1">The sequence shown here is derived from an EMBL/GenBank/DDBJ whole genome shotgun (WGS) entry which is preliminary data.</text>
</comment>
<dbReference type="Proteomes" id="UP000789366">
    <property type="component" value="Unassembled WGS sequence"/>
</dbReference>
<dbReference type="EMBL" id="CAJVPW010031453">
    <property type="protein sequence ID" value="CAG8726532.1"/>
    <property type="molecule type" value="Genomic_DNA"/>
</dbReference>
<reference evidence="1" key="1">
    <citation type="submission" date="2021-06" db="EMBL/GenBank/DDBJ databases">
        <authorList>
            <person name="Kallberg Y."/>
            <person name="Tangrot J."/>
            <person name="Rosling A."/>
        </authorList>
    </citation>
    <scope>NUCLEOTIDE SEQUENCE</scope>
    <source>
        <strain evidence="1">28 12/20/2015</strain>
    </source>
</reference>
<feature type="non-terminal residue" evidence="1">
    <location>
        <position position="55"/>
    </location>
</feature>
<evidence type="ECO:0000313" key="2">
    <source>
        <dbReference type="Proteomes" id="UP000789366"/>
    </source>
</evidence>